<name>A0A368RJ78_SETIT</name>
<feature type="transmembrane region" description="Helical" evidence="3">
    <location>
        <begin position="196"/>
        <end position="214"/>
    </location>
</feature>
<evidence type="ECO:0000313" key="4">
    <source>
        <dbReference type="EMBL" id="RCV29650.1"/>
    </source>
</evidence>
<evidence type="ECO:0000256" key="1">
    <source>
        <dbReference type="SAM" id="Coils"/>
    </source>
</evidence>
<gene>
    <name evidence="4" type="ORF">SETIT_6G029000v2</name>
</gene>
<keyword evidence="3" id="KW-1133">Transmembrane helix</keyword>
<feature type="transmembrane region" description="Helical" evidence="3">
    <location>
        <begin position="158"/>
        <end position="176"/>
    </location>
</feature>
<reference evidence="4" key="2">
    <citation type="submission" date="2015-07" db="EMBL/GenBank/DDBJ databases">
        <authorList>
            <person name="Noorani M."/>
        </authorList>
    </citation>
    <scope>NUCLEOTIDE SEQUENCE</scope>
    <source>
        <strain evidence="4">Yugu1</strain>
    </source>
</reference>
<reference evidence="4" key="1">
    <citation type="journal article" date="2012" name="Nat. Biotechnol.">
        <title>Reference genome sequence of the model plant Setaria.</title>
        <authorList>
            <person name="Bennetzen J.L."/>
            <person name="Schmutz J."/>
            <person name="Wang H."/>
            <person name="Percifield R."/>
            <person name="Hawkins J."/>
            <person name="Pontaroli A.C."/>
            <person name="Estep M."/>
            <person name="Feng L."/>
            <person name="Vaughn J.N."/>
            <person name="Grimwood J."/>
            <person name="Jenkins J."/>
            <person name="Barry K."/>
            <person name="Lindquist E."/>
            <person name="Hellsten U."/>
            <person name="Deshpande S."/>
            <person name="Wang X."/>
            <person name="Wu X."/>
            <person name="Mitros T."/>
            <person name="Triplett J."/>
            <person name="Yang X."/>
            <person name="Ye C.Y."/>
            <person name="Mauro-Herrera M."/>
            <person name="Wang L."/>
            <person name="Li P."/>
            <person name="Sharma M."/>
            <person name="Sharma R."/>
            <person name="Ronald P.C."/>
            <person name="Panaud O."/>
            <person name="Kellogg E.A."/>
            <person name="Brutnell T.P."/>
            <person name="Doust A.N."/>
            <person name="Tuskan G.A."/>
            <person name="Rokhsar D."/>
            <person name="Devos K.M."/>
        </authorList>
    </citation>
    <scope>NUCLEOTIDE SEQUENCE [LARGE SCALE GENOMIC DNA]</scope>
    <source>
        <strain evidence="4">Yugu1</strain>
    </source>
</reference>
<evidence type="ECO:0000256" key="3">
    <source>
        <dbReference type="SAM" id="Phobius"/>
    </source>
</evidence>
<dbReference type="EMBL" id="CM003533">
    <property type="protein sequence ID" value="RCV29650.1"/>
    <property type="molecule type" value="Genomic_DNA"/>
</dbReference>
<keyword evidence="1" id="KW-0175">Coiled coil</keyword>
<dbReference type="KEGG" id="sita:101756944"/>
<proteinExistence type="predicted"/>
<feature type="region of interest" description="Disordered" evidence="2">
    <location>
        <begin position="72"/>
        <end position="101"/>
    </location>
</feature>
<dbReference type="AlphaFoldDB" id="A0A368RJ78"/>
<evidence type="ECO:0000256" key="2">
    <source>
        <dbReference type="SAM" id="MobiDB-lite"/>
    </source>
</evidence>
<sequence>MDAATATAAVADCAESTLLSKAENLLRRAEDAVVELRGAAEELRGAATTLKDACDVIRLATAVRAVRAGAEEEAARAGSEEDAQRAGAEEDAQRAGAEEEAARPRGCCGRIKAWWKEWRQSGRVPDLEAPLVGNEATVADLPAAGQESDRRSEKTARCSAMQSCALFASLTMLPYMGPGGVLKEDAYSSSYRKSAGLAFSWIWFLVGLGVPCLSVRSRILYFCTRLVSRIGMLAATLLVIFYCHWSLFPHSAVAFRALVFVSATLHISIFIWACFDGDM</sequence>
<feature type="transmembrane region" description="Helical" evidence="3">
    <location>
        <begin position="226"/>
        <end position="247"/>
    </location>
</feature>
<feature type="coiled-coil region" evidence="1">
    <location>
        <begin position="19"/>
        <end position="46"/>
    </location>
</feature>
<keyword evidence="3" id="KW-0472">Membrane</keyword>
<feature type="transmembrane region" description="Helical" evidence="3">
    <location>
        <begin position="253"/>
        <end position="275"/>
    </location>
</feature>
<protein>
    <submittedName>
        <fullName evidence="4">Uncharacterized protein</fullName>
    </submittedName>
</protein>
<organism evidence="4">
    <name type="scientific">Setaria italica</name>
    <name type="common">Foxtail millet</name>
    <name type="synonym">Panicum italicum</name>
    <dbReference type="NCBI Taxonomy" id="4555"/>
    <lineage>
        <taxon>Eukaryota</taxon>
        <taxon>Viridiplantae</taxon>
        <taxon>Streptophyta</taxon>
        <taxon>Embryophyta</taxon>
        <taxon>Tracheophyta</taxon>
        <taxon>Spermatophyta</taxon>
        <taxon>Magnoliopsida</taxon>
        <taxon>Liliopsida</taxon>
        <taxon>Poales</taxon>
        <taxon>Poaceae</taxon>
        <taxon>PACMAD clade</taxon>
        <taxon>Panicoideae</taxon>
        <taxon>Panicodae</taxon>
        <taxon>Paniceae</taxon>
        <taxon>Cenchrinae</taxon>
        <taxon>Setaria</taxon>
    </lineage>
</organism>
<keyword evidence="3" id="KW-0812">Transmembrane</keyword>
<dbReference type="OrthoDB" id="673561at2759"/>
<accession>A0A368RJ78</accession>